<accession>A0A556MSX9</accession>
<evidence type="ECO:0000256" key="1">
    <source>
        <dbReference type="SAM" id="SignalP"/>
    </source>
</evidence>
<dbReference type="SUPFAM" id="SSF49464">
    <property type="entry name" value="Carboxypeptidase regulatory domain-like"/>
    <property type="match status" value="1"/>
</dbReference>
<protein>
    <submittedName>
        <fullName evidence="3">Outer membrane beta-barrel protein</fullName>
    </submittedName>
</protein>
<dbReference type="SUPFAM" id="SSF56935">
    <property type="entry name" value="Porins"/>
    <property type="match status" value="1"/>
</dbReference>
<feature type="chain" id="PRO_5022244467" evidence="1">
    <location>
        <begin position="21"/>
        <end position="905"/>
    </location>
</feature>
<sequence length="905" mass="102410">MNKFSLLVLFLLSFSLSALAQRGSIKGMVVDSVTKAPIEHATIAIVNAKDTSLVAYTLSQKDGTFKLTALPVDISNRVVISIMRYATYRKMLKLKPNVMTDLGQIALSAKSLQEVVIKGERTPIAVKKDTIEFNAEAFKTRPNAVVEDLLRLLPGVQVNYDGTILVNGKKVNRLLIDGKRFFGNDPKVATKNLDADMLDKIQVYDDREDDPDHKLADKDVGKVINLKMKSKIKKSTLGKIYGGLGTRDRHQIGGILSNFRDTLQVSLIGLSNNLNSTGFSQDELYTMGGFNRSQTGQYYDGTFGGQNWGGGIQSITSGGVNVNNDYGEKLRMNFTYFYTGTNTVNTNKGETEQTTDQTVIDSKYQGNNKNTNRKQAISATIEWKPDTNMRIVYTPSVNFQNSPSNYLYTGSSANLQGPISSSNVSQSGSSSGENFSHNFMFYHKLGHKGKSITINQSITLSNDNPYSYSLQDVRSYVSSVPTQLLDRYDGERTLNNTFGMSINYYHPFTKKIIVELNTNSRYLVVGSNASVFGKDNATGQYSLFNDTLSKRLVRHWFLQNIKPVFTYKFKDDINVKFGLDFEIQNITNYFNIDTVSNINKKYYFLFPSLEVNIKGFSTSYSEYYEVPSIDNLVPITRIYSAFYRVTGNPDLIPSRKHDFRINYYKYNNDKQLNYNVYGGMTLTQNAMISKTTIDAVGVQTTNYVNRDNGISSYFGGSFGKQFKARQKWQIGLSNNFNGGIYKSAFFLNADEGLQYNYNFSTTQNVNFNYGSILSFNTNYRFDISSTQYKEVKYAAVNTLTHTVGSDISLRWPAHFIFDAKYNYNYRPQIGPGFQRSSNIVDLAATWLTFNKDRGQFKLSVYDLFDQNITIYRYAGQNSVSTSEQQILKRYFMLTFQYKITSYKSK</sequence>
<name>A0A556MSX9_9SPHI</name>
<keyword evidence="4" id="KW-1185">Reference proteome</keyword>
<dbReference type="InterPro" id="IPR041700">
    <property type="entry name" value="OMP_b-brl_3"/>
</dbReference>
<evidence type="ECO:0000313" key="4">
    <source>
        <dbReference type="Proteomes" id="UP000318733"/>
    </source>
</evidence>
<dbReference type="RefSeq" id="WP_144246550.1">
    <property type="nucleotide sequence ID" value="NZ_VLPK01000001.1"/>
</dbReference>
<dbReference type="Gene3D" id="2.170.130.10">
    <property type="entry name" value="TonB-dependent receptor, plug domain"/>
    <property type="match status" value="1"/>
</dbReference>
<dbReference type="InterPro" id="IPR008969">
    <property type="entry name" value="CarboxyPept-like_regulatory"/>
</dbReference>
<reference evidence="3 4" key="1">
    <citation type="submission" date="2019-07" db="EMBL/GenBank/DDBJ databases">
        <authorList>
            <person name="Huq M.A."/>
        </authorList>
    </citation>
    <scope>NUCLEOTIDE SEQUENCE [LARGE SCALE GENOMIC DNA]</scope>
    <source>
        <strain evidence="3 4">MAH-19</strain>
    </source>
</reference>
<dbReference type="EMBL" id="VLPK01000001">
    <property type="protein sequence ID" value="TSJ42985.1"/>
    <property type="molecule type" value="Genomic_DNA"/>
</dbReference>
<dbReference type="AlphaFoldDB" id="A0A556MSX9"/>
<gene>
    <name evidence="3" type="ORF">FO440_01980</name>
</gene>
<feature type="signal peptide" evidence="1">
    <location>
        <begin position="1"/>
        <end position="20"/>
    </location>
</feature>
<dbReference type="InterPro" id="IPR037066">
    <property type="entry name" value="Plug_dom_sf"/>
</dbReference>
<evidence type="ECO:0000313" key="3">
    <source>
        <dbReference type="EMBL" id="TSJ42985.1"/>
    </source>
</evidence>
<dbReference type="Gene3D" id="2.60.40.1120">
    <property type="entry name" value="Carboxypeptidase-like, regulatory domain"/>
    <property type="match status" value="1"/>
</dbReference>
<proteinExistence type="predicted"/>
<organism evidence="3 4">
    <name type="scientific">Mucilaginibacter corticis</name>
    <dbReference type="NCBI Taxonomy" id="2597670"/>
    <lineage>
        <taxon>Bacteria</taxon>
        <taxon>Pseudomonadati</taxon>
        <taxon>Bacteroidota</taxon>
        <taxon>Sphingobacteriia</taxon>
        <taxon>Sphingobacteriales</taxon>
        <taxon>Sphingobacteriaceae</taxon>
        <taxon>Mucilaginibacter</taxon>
    </lineage>
</organism>
<dbReference type="OrthoDB" id="1086219at2"/>
<evidence type="ECO:0000259" key="2">
    <source>
        <dbReference type="Pfam" id="PF14905"/>
    </source>
</evidence>
<dbReference type="Pfam" id="PF14905">
    <property type="entry name" value="OMP_b-brl_3"/>
    <property type="match status" value="1"/>
</dbReference>
<dbReference type="Proteomes" id="UP000318733">
    <property type="component" value="Unassembled WGS sequence"/>
</dbReference>
<keyword evidence="1" id="KW-0732">Signal</keyword>
<feature type="domain" description="Outer membrane protein beta-barrel" evidence="2">
    <location>
        <begin position="443"/>
        <end position="797"/>
    </location>
</feature>
<comment type="caution">
    <text evidence="3">The sequence shown here is derived from an EMBL/GenBank/DDBJ whole genome shotgun (WGS) entry which is preliminary data.</text>
</comment>
<dbReference type="Pfam" id="PF13620">
    <property type="entry name" value="CarboxypepD_reg"/>
    <property type="match status" value="1"/>
</dbReference>